<dbReference type="Proteomes" id="UP000030671">
    <property type="component" value="Unassembled WGS sequence"/>
</dbReference>
<feature type="region of interest" description="Disordered" evidence="1">
    <location>
        <begin position="553"/>
        <end position="576"/>
    </location>
</feature>
<feature type="compositionally biased region" description="Polar residues" evidence="1">
    <location>
        <begin position="1"/>
        <end position="17"/>
    </location>
</feature>
<reference evidence="2 3" key="1">
    <citation type="journal article" date="2012" name="New Phytol.">
        <title>Insight into trade-off between wood decay and parasitism from the genome of a fungal forest pathogen.</title>
        <authorList>
            <person name="Olson A."/>
            <person name="Aerts A."/>
            <person name="Asiegbu F."/>
            <person name="Belbahri L."/>
            <person name="Bouzid O."/>
            <person name="Broberg A."/>
            <person name="Canback B."/>
            <person name="Coutinho P.M."/>
            <person name="Cullen D."/>
            <person name="Dalman K."/>
            <person name="Deflorio G."/>
            <person name="van Diepen L.T."/>
            <person name="Dunand C."/>
            <person name="Duplessis S."/>
            <person name="Durling M."/>
            <person name="Gonthier P."/>
            <person name="Grimwood J."/>
            <person name="Fossdal C.G."/>
            <person name="Hansson D."/>
            <person name="Henrissat B."/>
            <person name="Hietala A."/>
            <person name="Himmelstrand K."/>
            <person name="Hoffmeister D."/>
            <person name="Hogberg N."/>
            <person name="James T.Y."/>
            <person name="Karlsson M."/>
            <person name="Kohler A."/>
            <person name="Kues U."/>
            <person name="Lee Y.H."/>
            <person name="Lin Y.C."/>
            <person name="Lind M."/>
            <person name="Lindquist E."/>
            <person name="Lombard V."/>
            <person name="Lucas S."/>
            <person name="Lunden K."/>
            <person name="Morin E."/>
            <person name="Murat C."/>
            <person name="Park J."/>
            <person name="Raffaello T."/>
            <person name="Rouze P."/>
            <person name="Salamov A."/>
            <person name="Schmutz J."/>
            <person name="Solheim H."/>
            <person name="Stahlberg J."/>
            <person name="Velez H."/>
            <person name="de Vries R.P."/>
            <person name="Wiebenga A."/>
            <person name="Woodward S."/>
            <person name="Yakovlev I."/>
            <person name="Garbelotto M."/>
            <person name="Martin F."/>
            <person name="Grigoriev I.V."/>
            <person name="Stenlid J."/>
        </authorList>
    </citation>
    <scope>NUCLEOTIDE SEQUENCE [LARGE SCALE GENOMIC DNA]</scope>
    <source>
        <strain evidence="2 3">TC 32-1</strain>
    </source>
</reference>
<gene>
    <name evidence="2" type="ORF">HETIRDRAFT_417053</name>
</gene>
<feature type="region of interest" description="Disordered" evidence="1">
    <location>
        <begin position="320"/>
        <end position="378"/>
    </location>
</feature>
<dbReference type="OrthoDB" id="3235325at2759"/>
<name>W4KB70_HETIT</name>
<feature type="region of interest" description="Disordered" evidence="1">
    <location>
        <begin position="49"/>
        <end position="93"/>
    </location>
</feature>
<dbReference type="eggNOG" id="ENOG502R183">
    <property type="taxonomic scope" value="Eukaryota"/>
</dbReference>
<evidence type="ECO:0000256" key="1">
    <source>
        <dbReference type="SAM" id="MobiDB-lite"/>
    </source>
</evidence>
<dbReference type="GeneID" id="20673379"/>
<protein>
    <submittedName>
        <fullName evidence="2">Uncharacterized protein</fullName>
    </submittedName>
</protein>
<dbReference type="EMBL" id="KI925457">
    <property type="protein sequence ID" value="ETW83048.1"/>
    <property type="molecule type" value="Genomic_DNA"/>
</dbReference>
<proteinExistence type="predicted"/>
<feature type="compositionally biased region" description="Polar residues" evidence="1">
    <location>
        <begin position="431"/>
        <end position="441"/>
    </location>
</feature>
<evidence type="ECO:0000313" key="3">
    <source>
        <dbReference type="Proteomes" id="UP000030671"/>
    </source>
</evidence>
<feature type="region of interest" description="Disordered" evidence="1">
    <location>
        <begin position="425"/>
        <end position="444"/>
    </location>
</feature>
<feature type="compositionally biased region" description="Low complexity" evidence="1">
    <location>
        <begin position="558"/>
        <end position="576"/>
    </location>
</feature>
<organism evidence="2 3">
    <name type="scientific">Heterobasidion irregulare (strain TC 32-1)</name>
    <dbReference type="NCBI Taxonomy" id="747525"/>
    <lineage>
        <taxon>Eukaryota</taxon>
        <taxon>Fungi</taxon>
        <taxon>Dikarya</taxon>
        <taxon>Basidiomycota</taxon>
        <taxon>Agaricomycotina</taxon>
        <taxon>Agaricomycetes</taxon>
        <taxon>Russulales</taxon>
        <taxon>Bondarzewiaceae</taxon>
        <taxon>Heterobasidion</taxon>
        <taxon>Heterobasidion annosum species complex</taxon>
    </lineage>
</organism>
<accession>W4KB70</accession>
<dbReference type="HOGENOM" id="CLU_477434_0_0_1"/>
<dbReference type="KEGG" id="hir:HETIRDRAFT_417053"/>
<dbReference type="AlphaFoldDB" id="W4KB70"/>
<feature type="compositionally biased region" description="Polar residues" evidence="1">
    <location>
        <begin position="24"/>
        <end position="34"/>
    </location>
</feature>
<keyword evidence="3" id="KW-1185">Reference proteome</keyword>
<evidence type="ECO:0000313" key="2">
    <source>
        <dbReference type="EMBL" id="ETW83048.1"/>
    </source>
</evidence>
<sequence>MDLFSPQSPSPLNNFQQLHPAPPSSNFTMSSTAQMPPQHRILFEQQISHPVSDDHHSSHTISPDSSFHHEREHSMGSWERQPIPVRSSGTRVANAPSTDYMHAYTQEVQNNIRLKAENETLRFALVQLCSAVPELLQVTNPLPLNLNLPLPTSATISSPSDPSFTPTLQSAPLSRLRLIACPDLATLNQKDYPHVNYWKKEQWTAKLKHDTSITDPNQSPRKKGALKAREGINVRMLYVEEENGNMIDGFRAKAIREFAKRIFQELLAHNLAPATWGQATMTALKYFLSEMAYQFTELRLCANGWKASQIAIDNYPSWQQGRRKRTGSCVKKEEDVVSGDEAPANDASTPPPLKDTDRKRSAEESHLPVVANKKRKVQQTAAYPESARIIILDPLNDVVPNTEQQDGCTLIASSSAAPPIVPSAVHHPATPKSTLPESSGPTMDKGDMLVPPVPSTNDIDETSGASQMLGNIPSQGALALVNGSTTSTDQISSKSQNKRNGRFVAGKAITPRNICGRDWAADNPDGTTKMFSDYWDGLSKAAKAEYKKRVETIKSKSKMTAHSSSSAAAETAAAED</sequence>
<dbReference type="InParanoid" id="W4KB70"/>
<dbReference type="RefSeq" id="XP_009545333.1">
    <property type="nucleotide sequence ID" value="XM_009547038.1"/>
</dbReference>
<feature type="region of interest" description="Disordered" evidence="1">
    <location>
        <begin position="1"/>
        <end position="34"/>
    </location>
</feature>
<feature type="compositionally biased region" description="Basic and acidic residues" evidence="1">
    <location>
        <begin position="354"/>
        <end position="366"/>
    </location>
</feature>